<organism evidence="3 4">
    <name type="scientific">Syncephalis pseudoplumigaleata</name>
    <dbReference type="NCBI Taxonomy" id="1712513"/>
    <lineage>
        <taxon>Eukaryota</taxon>
        <taxon>Fungi</taxon>
        <taxon>Fungi incertae sedis</taxon>
        <taxon>Zoopagomycota</taxon>
        <taxon>Zoopagomycotina</taxon>
        <taxon>Zoopagomycetes</taxon>
        <taxon>Zoopagales</taxon>
        <taxon>Piptocephalidaceae</taxon>
        <taxon>Syncephalis</taxon>
    </lineage>
</organism>
<dbReference type="Pfam" id="PF12739">
    <property type="entry name" value="TRAPPC-Trs85"/>
    <property type="match status" value="1"/>
</dbReference>
<evidence type="ECO:0000259" key="1">
    <source>
        <dbReference type="Pfam" id="PF24544"/>
    </source>
</evidence>
<dbReference type="PANTHER" id="PTHR12975:SF6">
    <property type="entry name" value="TRAFFICKING PROTEIN PARTICLE COMPLEX SUBUNIT 8"/>
    <property type="match status" value="1"/>
</dbReference>
<dbReference type="Proteomes" id="UP000278143">
    <property type="component" value="Unassembled WGS sequence"/>
</dbReference>
<dbReference type="InterPro" id="IPR058541">
    <property type="entry name" value="Ig_TPPC8_1st"/>
</dbReference>
<evidence type="ECO:0000313" key="3">
    <source>
        <dbReference type="EMBL" id="RKP26919.1"/>
    </source>
</evidence>
<evidence type="ECO:0000259" key="2">
    <source>
        <dbReference type="Pfam" id="PF24545"/>
    </source>
</evidence>
<dbReference type="GO" id="GO:1990072">
    <property type="term" value="C:TRAPPIII protein complex"/>
    <property type="evidence" value="ECO:0007669"/>
    <property type="project" value="TreeGrafter"/>
</dbReference>
<dbReference type="OrthoDB" id="203724at2759"/>
<dbReference type="EMBL" id="KZ989305">
    <property type="protein sequence ID" value="RKP26919.1"/>
    <property type="molecule type" value="Genomic_DNA"/>
</dbReference>
<gene>
    <name evidence="3" type="ORF">SYNPS1DRAFT_13471</name>
</gene>
<proteinExistence type="predicted"/>
<dbReference type="Pfam" id="PF24544">
    <property type="entry name" value="Ig_TPPC8_2nd"/>
    <property type="match status" value="1"/>
</dbReference>
<dbReference type="AlphaFoldDB" id="A0A4V1J209"/>
<accession>A0A4V1J209</accession>
<protein>
    <submittedName>
        <fullName evidence="3">ER-golgi trafficking TRAPP I complex 85 kDa subunit-domain-containing protein</fullName>
    </submittedName>
</protein>
<evidence type="ECO:0000313" key="4">
    <source>
        <dbReference type="Proteomes" id="UP000278143"/>
    </source>
</evidence>
<feature type="domain" description="TPPC8 second Ig-like" evidence="1">
    <location>
        <begin position="775"/>
        <end position="908"/>
    </location>
</feature>
<dbReference type="Pfam" id="PF24545">
    <property type="entry name" value="Ig_TPPC8_1st"/>
    <property type="match status" value="1"/>
</dbReference>
<dbReference type="PANTHER" id="PTHR12975">
    <property type="entry name" value="TRANSPORT PROTEIN TRAPP"/>
    <property type="match status" value="1"/>
</dbReference>
<reference evidence="4" key="1">
    <citation type="journal article" date="2018" name="Nat. Microbiol.">
        <title>Leveraging single-cell genomics to expand the fungal tree of life.</title>
        <authorList>
            <person name="Ahrendt S.R."/>
            <person name="Quandt C.A."/>
            <person name="Ciobanu D."/>
            <person name="Clum A."/>
            <person name="Salamov A."/>
            <person name="Andreopoulos B."/>
            <person name="Cheng J.F."/>
            <person name="Woyke T."/>
            <person name="Pelin A."/>
            <person name="Henrissat B."/>
            <person name="Reynolds N.K."/>
            <person name="Benny G.L."/>
            <person name="Smith M.E."/>
            <person name="James T.Y."/>
            <person name="Grigoriev I.V."/>
        </authorList>
    </citation>
    <scope>NUCLEOTIDE SEQUENCE [LARGE SCALE GENOMIC DNA]</scope>
    <source>
        <strain evidence="4">Benny S71-1</strain>
    </source>
</reference>
<keyword evidence="4" id="KW-1185">Reference proteome</keyword>
<feature type="non-terminal residue" evidence="3">
    <location>
        <position position="1017"/>
    </location>
</feature>
<dbReference type="InterPro" id="IPR058538">
    <property type="entry name" value="Ig_TPPC8_2nd"/>
</dbReference>
<name>A0A4V1J209_9FUNG</name>
<sequence>MTPWYRDFRNIYLEYAGATEHESFGHPVACVIAVSSLHPDPIEAMSRLYDSQKVALFDKGFVDHNVLKYYVLVHDCQLGDFSKSLALFERMRKQLGAQCHLLKLGAALNDELAPDIWAPYRSRQWLIENAPAGDWHAMARHPAESMIVPLDTMTAIDDGRRASSRSELGSSTIAASVLSGGGGGSSSSRSIHERPALRNVDSLEELQPAPLIAAADVDSVRLMVRELVVQSLIPYMERSIQYWNEQVASGRRGVAGRIFSAGRRLFGHQAKTSSLGQIPPTHRGSSGELMGQDLATVYNYSSPEMQLRRQADFSFMLGDYRSALSVYDTLKRDFSTEKAWKHMASAQEMMGMCELILGNGDRFDAEYNLEQVVNLFVQRARNGECATRAAILHYELFRYANMYYEAAHALLKSTDESSNLRCALFLEQAAHSFSRAMPPKVRKYAFSLVLAGHRYSKEELRDRAFHCYKLASAVFDTKAWRNVENHIHFALGRQAFHRDMLTTALEHFIRLFHESEQSTAVQTSYLREFLYICQSYTTRYNKDPLVEAALTLPIPVIDDQQVTVTLPNCQVRREESDDDAWQAMEAAFSTEASPTMMPLGDQRRPTCAVGESVVVHLEMYNPMRVMLKLSNIALECVHEENTDTDGTTASQYNAHELRKPTDDPNSISSMITLEYFQLENIWEANLQPRERKKMTLKLIPKREGVIQIIGLRYTLDEVVHGYKKFGKRGRRLNSTKAERTQQLYAPDTSLNLLVTPPMPLLDITVKHFPANMLSGEVVQATLIITNGGERDLKHLRVASSHPTMLYIGSAGLVDTPAYREQREASRAEVEGQAHIEWQTMDNGLAETRYTEIPFGTANGDGEEEQWLRPGASVTLPLWVRADRIGRHTLRLLFHYQSEESKYKMRSRTSRYTLETQVLPSLRVNAFTRASTQNLNEYILGLEAESLQASADLVITQLSLTSAKWRIEPITPKAAEQISPLRLSSRQALYAYYRIRRLALGEKESETLSPERYTQACL</sequence>
<feature type="domain" description="TPPC8 first Ig-like" evidence="2">
    <location>
        <begin position="601"/>
        <end position="773"/>
    </location>
</feature>
<dbReference type="InterPro" id="IPR024420">
    <property type="entry name" value="TRAPP_III_complex_Trs85"/>
</dbReference>